<name>A0A3M8DR99_9BACL</name>
<reference evidence="2 3" key="1">
    <citation type="submission" date="2018-10" db="EMBL/GenBank/DDBJ databases">
        <title>Phylogenomics of Brevibacillus.</title>
        <authorList>
            <person name="Dunlap C."/>
        </authorList>
    </citation>
    <scope>NUCLEOTIDE SEQUENCE [LARGE SCALE GENOMIC DNA]</scope>
    <source>
        <strain evidence="2 3">JCM 15716</strain>
    </source>
</reference>
<comment type="caution">
    <text evidence="2">The sequence shown here is derived from an EMBL/GenBank/DDBJ whole genome shotgun (WGS) entry which is preliminary data.</text>
</comment>
<dbReference type="EMBL" id="RHHQ01000007">
    <property type="protein sequence ID" value="RNB90670.1"/>
    <property type="molecule type" value="Genomic_DNA"/>
</dbReference>
<organism evidence="2 3">
    <name type="scientific">Brevibacillus fluminis</name>
    <dbReference type="NCBI Taxonomy" id="511487"/>
    <lineage>
        <taxon>Bacteria</taxon>
        <taxon>Bacillati</taxon>
        <taxon>Bacillota</taxon>
        <taxon>Bacilli</taxon>
        <taxon>Bacillales</taxon>
        <taxon>Paenibacillaceae</taxon>
        <taxon>Brevibacillus</taxon>
    </lineage>
</organism>
<dbReference type="RefSeq" id="WP_122917597.1">
    <property type="nucleotide sequence ID" value="NZ_RHHQ01000007.1"/>
</dbReference>
<dbReference type="PANTHER" id="PTHR42923">
    <property type="entry name" value="PROTOPORPHYRINOGEN OXIDASE"/>
    <property type="match status" value="1"/>
</dbReference>
<accession>A0A3M8DR99</accession>
<protein>
    <submittedName>
        <fullName evidence="2">NAD(P)/FAD-dependent oxidoreductase</fullName>
    </submittedName>
</protein>
<dbReference type="Gene3D" id="3.90.660.50">
    <property type="match status" value="1"/>
</dbReference>
<dbReference type="SUPFAM" id="SSF51905">
    <property type="entry name" value="FAD/NAD(P)-binding domain"/>
    <property type="match status" value="1"/>
</dbReference>
<dbReference type="OrthoDB" id="269318at2"/>
<evidence type="ECO:0000313" key="2">
    <source>
        <dbReference type="EMBL" id="RNB90670.1"/>
    </source>
</evidence>
<dbReference type="Proteomes" id="UP000271031">
    <property type="component" value="Unassembled WGS sequence"/>
</dbReference>
<sequence length="445" mass="50729">MTAQTHHYDIVIVGGGLAGLSAAAYLANKGKKVAVLERGALGGRAVTLPIKGFHFNFGAHAIYGRDTSVLRTFEKELGIHINWRDFTPSKAKYDIGDEVTDVPANIQGLFRTKVLTGLDKVSFTFNILKTMLKLESGHPHLSIQKWLEKKEVNDEVREMMLTLASSNFFTKEPEKIPSDVFFRYYSRLFLTNKPVAYIGGGWQSLIQEFVRVIEANNGTIYTKTKIDRVSFEDNRITAVHAGEETTFTGDQFIMCIPPKELDKIMAGSRLEGLAKHYAQYDPTYVMVYDIGLKKRIESPYTYIYDKQNNMFITDISYYDTSCTPEGGQLLQATAYLRQEDMGKKEVLEAYKEKIEHMYDKHFPGWREELVVPRVSQRAVVQEIKWTMNQQAMPVFFPDYRNLFFAGDWCQGQGQLSELSFSSAMSVCEMIMQHQELELVSKHSIG</sequence>
<dbReference type="GO" id="GO:0016491">
    <property type="term" value="F:oxidoreductase activity"/>
    <property type="evidence" value="ECO:0007669"/>
    <property type="project" value="InterPro"/>
</dbReference>
<keyword evidence="3" id="KW-1185">Reference proteome</keyword>
<feature type="domain" description="Amine oxidase" evidence="1">
    <location>
        <begin position="17"/>
        <end position="427"/>
    </location>
</feature>
<dbReference type="Gene3D" id="3.50.50.60">
    <property type="entry name" value="FAD/NAD(P)-binding domain"/>
    <property type="match status" value="1"/>
</dbReference>
<evidence type="ECO:0000259" key="1">
    <source>
        <dbReference type="Pfam" id="PF01593"/>
    </source>
</evidence>
<dbReference type="InterPro" id="IPR050464">
    <property type="entry name" value="Zeta_carotene_desat/Oxidored"/>
</dbReference>
<proteinExistence type="predicted"/>
<gene>
    <name evidence="2" type="ORF">EDM56_09260</name>
</gene>
<dbReference type="Pfam" id="PF01593">
    <property type="entry name" value="Amino_oxidase"/>
    <property type="match status" value="1"/>
</dbReference>
<evidence type="ECO:0000313" key="3">
    <source>
        <dbReference type="Proteomes" id="UP000271031"/>
    </source>
</evidence>
<dbReference type="InterPro" id="IPR036188">
    <property type="entry name" value="FAD/NAD-bd_sf"/>
</dbReference>
<dbReference type="InterPro" id="IPR002937">
    <property type="entry name" value="Amino_oxidase"/>
</dbReference>
<dbReference type="AlphaFoldDB" id="A0A3M8DR99"/>